<sequence length="181" mass="20894">MSKEQHYLTVMTIAILSITITYQIALFGVFTYIWGALIFSLVLYYLLGSILLSSGNFTLQLKNSKVKGGDQLLERLHLHMKINKPFVKRDLKLEDLATTLSVNRQTLSQLLNKHHKHGFTQFLREYRINEAKKLIENRPELSMEGVGYEAGFRSNSSFYEAFKKIENCTPADYKNRLQKAV</sequence>
<proteinExistence type="predicted"/>
<evidence type="ECO:0000256" key="1">
    <source>
        <dbReference type="ARBA" id="ARBA00023015"/>
    </source>
</evidence>
<accession>A0A935CBC4</accession>
<evidence type="ECO:0000256" key="4">
    <source>
        <dbReference type="SAM" id="Phobius"/>
    </source>
</evidence>
<evidence type="ECO:0000313" key="7">
    <source>
        <dbReference type="Proteomes" id="UP000611723"/>
    </source>
</evidence>
<dbReference type="Pfam" id="PF12833">
    <property type="entry name" value="HTH_18"/>
    <property type="match status" value="1"/>
</dbReference>
<dbReference type="InterPro" id="IPR018060">
    <property type="entry name" value="HTH_AraC"/>
</dbReference>
<dbReference type="GO" id="GO:0003700">
    <property type="term" value="F:DNA-binding transcription factor activity"/>
    <property type="evidence" value="ECO:0007669"/>
    <property type="project" value="InterPro"/>
</dbReference>
<dbReference type="InterPro" id="IPR018062">
    <property type="entry name" value="HTH_AraC-typ_CS"/>
</dbReference>
<dbReference type="AlphaFoldDB" id="A0A935CBC4"/>
<reference evidence="6" key="1">
    <citation type="submission" date="2021-01" db="EMBL/GenBank/DDBJ databases">
        <title>Marivirga aurantiaca sp. nov., isolated from intertidal surface sediments.</title>
        <authorList>
            <person name="Zhang M."/>
        </authorList>
    </citation>
    <scope>NUCLEOTIDE SEQUENCE</scope>
    <source>
        <strain evidence="6">S37H4</strain>
    </source>
</reference>
<keyword evidence="4" id="KW-0472">Membrane</keyword>
<keyword evidence="7" id="KW-1185">Reference proteome</keyword>
<feature type="domain" description="HTH araC/xylS-type" evidence="5">
    <location>
        <begin position="70"/>
        <end position="176"/>
    </location>
</feature>
<dbReference type="PROSITE" id="PS01124">
    <property type="entry name" value="HTH_ARAC_FAMILY_2"/>
    <property type="match status" value="1"/>
</dbReference>
<dbReference type="InterPro" id="IPR009057">
    <property type="entry name" value="Homeodomain-like_sf"/>
</dbReference>
<keyword evidence="1" id="KW-0805">Transcription regulation</keyword>
<protein>
    <submittedName>
        <fullName evidence="6">AraC family transcriptional regulator</fullName>
    </submittedName>
</protein>
<keyword evidence="4" id="KW-1133">Transmembrane helix</keyword>
<dbReference type="PANTHER" id="PTHR43280:SF29">
    <property type="entry name" value="ARAC-FAMILY TRANSCRIPTIONAL REGULATOR"/>
    <property type="match status" value="1"/>
</dbReference>
<gene>
    <name evidence="6" type="ORF">JKA74_18645</name>
</gene>
<evidence type="ECO:0000313" key="6">
    <source>
        <dbReference type="EMBL" id="MBK6267070.1"/>
    </source>
</evidence>
<organism evidence="6 7">
    <name type="scientific">Marivirga aurantiaca</name>
    <dbReference type="NCBI Taxonomy" id="2802615"/>
    <lineage>
        <taxon>Bacteria</taxon>
        <taxon>Pseudomonadati</taxon>
        <taxon>Bacteroidota</taxon>
        <taxon>Cytophagia</taxon>
        <taxon>Cytophagales</taxon>
        <taxon>Marivirgaceae</taxon>
        <taxon>Marivirga</taxon>
    </lineage>
</organism>
<dbReference type="Proteomes" id="UP000611723">
    <property type="component" value="Unassembled WGS sequence"/>
</dbReference>
<name>A0A935CBC4_9BACT</name>
<dbReference type="PROSITE" id="PS00041">
    <property type="entry name" value="HTH_ARAC_FAMILY_1"/>
    <property type="match status" value="1"/>
</dbReference>
<keyword evidence="4" id="KW-0812">Transmembrane</keyword>
<evidence type="ECO:0000259" key="5">
    <source>
        <dbReference type="PROSITE" id="PS01124"/>
    </source>
</evidence>
<evidence type="ECO:0000256" key="3">
    <source>
        <dbReference type="ARBA" id="ARBA00023163"/>
    </source>
</evidence>
<keyword evidence="2" id="KW-0238">DNA-binding</keyword>
<dbReference type="EMBL" id="JAEQBW010000014">
    <property type="protein sequence ID" value="MBK6267070.1"/>
    <property type="molecule type" value="Genomic_DNA"/>
</dbReference>
<feature type="transmembrane region" description="Helical" evidence="4">
    <location>
        <begin position="7"/>
        <end position="26"/>
    </location>
</feature>
<comment type="caution">
    <text evidence="6">The sequence shown here is derived from an EMBL/GenBank/DDBJ whole genome shotgun (WGS) entry which is preliminary data.</text>
</comment>
<dbReference type="GO" id="GO:0043565">
    <property type="term" value="F:sequence-specific DNA binding"/>
    <property type="evidence" value="ECO:0007669"/>
    <property type="project" value="InterPro"/>
</dbReference>
<feature type="transmembrane region" description="Helical" evidence="4">
    <location>
        <begin position="32"/>
        <end position="52"/>
    </location>
</feature>
<dbReference type="PANTHER" id="PTHR43280">
    <property type="entry name" value="ARAC-FAMILY TRANSCRIPTIONAL REGULATOR"/>
    <property type="match status" value="1"/>
</dbReference>
<dbReference type="SMART" id="SM00342">
    <property type="entry name" value="HTH_ARAC"/>
    <property type="match status" value="1"/>
</dbReference>
<dbReference type="RefSeq" id="WP_201432756.1">
    <property type="nucleotide sequence ID" value="NZ_JAEQBW010000014.1"/>
</dbReference>
<dbReference type="SUPFAM" id="SSF46689">
    <property type="entry name" value="Homeodomain-like"/>
    <property type="match status" value="1"/>
</dbReference>
<keyword evidence="3" id="KW-0804">Transcription</keyword>
<dbReference type="Gene3D" id="1.10.10.60">
    <property type="entry name" value="Homeodomain-like"/>
    <property type="match status" value="2"/>
</dbReference>
<evidence type="ECO:0000256" key="2">
    <source>
        <dbReference type="ARBA" id="ARBA00023125"/>
    </source>
</evidence>